<feature type="domain" description="DUF202" evidence="6">
    <location>
        <begin position="28"/>
        <end position="88"/>
    </location>
</feature>
<sequence>MRKVKFGSLFTTRKIDESLIREHLALERTKLANERTLLSYTQAALYFLLGGLALIQLKEYEEMHYIGYLALVFSVLFVTVGIWRFIVLKNKMRDLLRGEVESTEEDSPRPPKGESESLAVVGCRLKKVESGKWREDSWCVLYVVGCRLSVVGCRLKKCCRLSVVG</sequence>
<evidence type="ECO:0000256" key="5">
    <source>
        <dbReference type="SAM" id="Phobius"/>
    </source>
</evidence>
<dbReference type="RefSeq" id="WP_139065526.1">
    <property type="nucleotide sequence ID" value="NZ_CP040812.1"/>
</dbReference>
<evidence type="ECO:0000313" key="8">
    <source>
        <dbReference type="Proteomes" id="UP000309016"/>
    </source>
</evidence>
<dbReference type="InterPro" id="IPR003807">
    <property type="entry name" value="DUF202"/>
</dbReference>
<evidence type="ECO:0000259" key="6">
    <source>
        <dbReference type="Pfam" id="PF02656"/>
    </source>
</evidence>
<evidence type="ECO:0000256" key="2">
    <source>
        <dbReference type="ARBA" id="ARBA00022692"/>
    </source>
</evidence>
<name>A0A5B7X2L0_9FLAO</name>
<keyword evidence="3 5" id="KW-1133">Transmembrane helix</keyword>
<dbReference type="KEGG" id="afla:FHG64_05725"/>
<gene>
    <name evidence="7" type="ORF">FHG64_05725</name>
</gene>
<accession>A0A5B7X2L0</accession>
<proteinExistence type="predicted"/>
<keyword evidence="8" id="KW-1185">Reference proteome</keyword>
<feature type="transmembrane region" description="Helical" evidence="5">
    <location>
        <begin position="37"/>
        <end position="57"/>
    </location>
</feature>
<evidence type="ECO:0000313" key="7">
    <source>
        <dbReference type="EMBL" id="QCY68942.1"/>
    </source>
</evidence>
<evidence type="ECO:0000256" key="3">
    <source>
        <dbReference type="ARBA" id="ARBA00022989"/>
    </source>
</evidence>
<protein>
    <submittedName>
        <fullName evidence="7">DUF202 domain-containing protein</fullName>
    </submittedName>
</protein>
<evidence type="ECO:0000256" key="4">
    <source>
        <dbReference type="ARBA" id="ARBA00023136"/>
    </source>
</evidence>
<dbReference type="GO" id="GO:0012505">
    <property type="term" value="C:endomembrane system"/>
    <property type="evidence" value="ECO:0007669"/>
    <property type="project" value="UniProtKB-SubCell"/>
</dbReference>
<keyword evidence="2 5" id="KW-0812">Transmembrane</keyword>
<dbReference type="Pfam" id="PF02656">
    <property type="entry name" value="DUF202"/>
    <property type="match status" value="1"/>
</dbReference>
<evidence type="ECO:0000256" key="1">
    <source>
        <dbReference type="ARBA" id="ARBA00004127"/>
    </source>
</evidence>
<dbReference type="AlphaFoldDB" id="A0A5B7X2L0"/>
<organism evidence="7 8">
    <name type="scientific">Antarcticibacterium flavum</name>
    <dbReference type="NCBI Taxonomy" id="2058175"/>
    <lineage>
        <taxon>Bacteria</taxon>
        <taxon>Pseudomonadati</taxon>
        <taxon>Bacteroidota</taxon>
        <taxon>Flavobacteriia</taxon>
        <taxon>Flavobacteriales</taxon>
        <taxon>Flavobacteriaceae</taxon>
        <taxon>Antarcticibacterium</taxon>
    </lineage>
</organism>
<feature type="transmembrane region" description="Helical" evidence="5">
    <location>
        <begin position="63"/>
        <end position="87"/>
    </location>
</feature>
<dbReference type="EMBL" id="CP040812">
    <property type="protein sequence ID" value="QCY68942.1"/>
    <property type="molecule type" value="Genomic_DNA"/>
</dbReference>
<comment type="subcellular location">
    <subcellularLocation>
        <location evidence="1">Endomembrane system</location>
        <topology evidence="1">Multi-pass membrane protein</topology>
    </subcellularLocation>
</comment>
<dbReference type="Proteomes" id="UP000309016">
    <property type="component" value="Chromosome"/>
</dbReference>
<keyword evidence="4 5" id="KW-0472">Membrane</keyword>
<dbReference type="OrthoDB" id="965828at2"/>
<reference evidence="7 8" key="1">
    <citation type="submission" date="2019-06" db="EMBL/GenBank/DDBJ databases">
        <title>Complete genome sequence of Antarcticibacterium flavum KCTC 52984T from an Antarctic marine sediment.</title>
        <authorList>
            <person name="Lee Y.M."/>
            <person name="Shin S.C."/>
        </authorList>
    </citation>
    <scope>NUCLEOTIDE SEQUENCE [LARGE SCALE GENOMIC DNA]</scope>
    <source>
        <strain evidence="7 8">KCTC 52984</strain>
    </source>
</reference>